<evidence type="ECO:0000256" key="1">
    <source>
        <dbReference type="ARBA" id="ARBA00005125"/>
    </source>
</evidence>
<name>A0ABS4AXU2_9PROT</name>
<accession>A0ABS4AXU2</accession>
<comment type="similarity">
    <text evidence="2">Belongs to the NAD(P)-dependent epimerase/dehydratase family.</text>
</comment>
<protein>
    <submittedName>
        <fullName evidence="4">NAD-dependent epimerase/dehydratase family protein</fullName>
    </submittedName>
</protein>
<dbReference type="InterPro" id="IPR036291">
    <property type="entry name" value="NAD(P)-bd_dom_sf"/>
</dbReference>
<dbReference type="InterPro" id="IPR001509">
    <property type="entry name" value="Epimerase_deHydtase"/>
</dbReference>
<feature type="domain" description="NAD-dependent epimerase/dehydratase" evidence="3">
    <location>
        <begin position="5"/>
        <end position="206"/>
    </location>
</feature>
<sequence length="301" mass="31418">MAERALVTGAAGFVGRQVVGPLAAAGFEVHAILHITTEAPAGAAFGHRADLLAPGTAAALLRDIRPTVLVHAAWVVAHGRFWTAPENADWLEASTDLARAFAAAGGRRILGIGSCAEYAAADRDDALPWPETRAVAPDTPYGQAKAALAERLMGLAARTGVSVAWARLFHLFGPGEHPDRLVPSVMRALRQGRPADVASGTPVRDFSSTWFAGRALAAVAASRLEGPVNVASGEGRAIRALVGGIAAIAGRPDLPRLGALPDRPGEVPVMVADVARLRRVAGFTEAAPVERDLRRLWALTC</sequence>
<dbReference type="Proteomes" id="UP000680815">
    <property type="component" value="Unassembled WGS sequence"/>
</dbReference>
<keyword evidence="5" id="KW-1185">Reference proteome</keyword>
<comment type="pathway">
    <text evidence="1">Bacterial outer membrane biogenesis; LPS O-antigen biosynthesis.</text>
</comment>
<evidence type="ECO:0000259" key="3">
    <source>
        <dbReference type="Pfam" id="PF01370"/>
    </source>
</evidence>
<dbReference type="Gene3D" id="3.90.25.10">
    <property type="entry name" value="UDP-galactose 4-epimerase, domain 1"/>
    <property type="match status" value="1"/>
</dbReference>
<proteinExistence type="inferred from homology"/>
<dbReference type="Pfam" id="PF01370">
    <property type="entry name" value="Epimerase"/>
    <property type="match status" value="1"/>
</dbReference>
<evidence type="ECO:0000313" key="5">
    <source>
        <dbReference type="Proteomes" id="UP000680815"/>
    </source>
</evidence>
<evidence type="ECO:0000256" key="2">
    <source>
        <dbReference type="ARBA" id="ARBA00007637"/>
    </source>
</evidence>
<evidence type="ECO:0000313" key="4">
    <source>
        <dbReference type="EMBL" id="MBP0465551.1"/>
    </source>
</evidence>
<gene>
    <name evidence="4" type="ORF">J5Y09_16620</name>
</gene>
<comment type="caution">
    <text evidence="4">The sequence shown here is derived from an EMBL/GenBank/DDBJ whole genome shotgun (WGS) entry which is preliminary data.</text>
</comment>
<dbReference type="SUPFAM" id="SSF51735">
    <property type="entry name" value="NAD(P)-binding Rossmann-fold domains"/>
    <property type="match status" value="1"/>
</dbReference>
<dbReference type="EMBL" id="JAGIYZ010000016">
    <property type="protein sequence ID" value="MBP0465551.1"/>
    <property type="molecule type" value="Genomic_DNA"/>
</dbReference>
<dbReference type="Gene3D" id="3.40.50.720">
    <property type="entry name" value="NAD(P)-binding Rossmann-like Domain"/>
    <property type="match status" value="1"/>
</dbReference>
<reference evidence="4 5" key="1">
    <citation type="submission" date="2021-03" db="EMBL/GenBank/DDBJ databases">
        <authorList>
            <person name="So Y."/>
        </authorList>
    </citation>
    <scope>NUCLEOTIDE SEQUENCE [LARGE SCALE GENOMIC DNA]</scope>
    <source>
        <strain evidence="4 5">PWR1</strain>
    </source>
</reference>
<organism evidence="4 5">
    <name type="scientific">Roseomonas nitratireducens</name>
    <dbReference type="NCBI Taxonomy" id="2820810"/>
    <lineage>
        <taxon>Bacteria</taxon>
        <taxon>Pseudomonadati</taxon>
        <taxon>Pseudomonadota</taxon>
        <taxon>Alphaproteobacteria</taxon>
        <taxon>Acetobacterales</taxon>
        <taxon>Roseomonadaceae</taxon>
        <taxon>Roseomonas</taxon>
    </lineage>
</organism>
<dbReference type="PANTHER" id="PTHR43000">
    <property type="entry name" value="DTDP-D-GLUCOSE 4,6-DEHYDRATASE-RELATED"/>
    <property type="match status" value="1"/>
</dbReference>
<dbReference type="RefSeq" id="WP_209352932.1">
    <property type="nucleotide sequence ID" value="NZ_JAGIYZ010000016.1"/>
</dbReference>